<dbReference type="PANTHER" id="PTHR10972:SF212">
    <property type="entry name" value="OXYSTEROL-BINDING PROTEIN-LIKE PROTEIN 1"/>
    <property type="match status" value="1"/>
</dbReference>
<evidence type="ECO:0000256" key="2">
    <source>
        <dbReference type="RuleBase" id="RU003844"/>
    </source>
</evidence>
<dbReference type="GO" id="GO:0032934">
    <property type="term" value="F:sterol binding"/>
    <property type="evidence" value="ECO:0007669"/>
    <property type="project" value="TreeGrafter"/>
</dbReference>
<evidence type="ECO:0000256" key="3">
    <source>
        <dbReference type="SAM" id="MobiDB-lite"/>
    </source>
</evidence>
<dbReference type="PANTHER" id="PTHR10972">
    <property type="entry name" value="OXYSTEROL-BINDING PROTEIN-RELATED"/>
    <property type="match status" value="1"/>
</dbReference>
<dbReference type="Gene3D" id="3.30.70.3490">
    <property type="match status" value="1"/>
</dbReference>
<gene>
    <name evidence="4 6" type="ORF">P152DRAFT_400857</name>
</gene>
<dbReference type="Pfam" id="PF01237">
    <property type="entry name" value="Oxysterol_BP"/>
    <property type="match status" value="1"/>
</dbReference>
<dbReference type="FunFam" id="2.40.160.120:FF:000016">
    <property type="entry name" value="Oxysterol binding protein (Orp8), putative"/>
    <property type="match status" value="1"/>
</dbReference>
<proteinExistence type="inferred from homology"/>
<evidence type="ECO:0000313" key="5">
    <source>
        <dbReference type="Proteomes" id="UP000504638"/>
    </source>
</evidence>
<name>A0A6G1FXT2_9PEZI</name>
<dbReference type="GO" id="GO:0016020">
    <property type="term" value="C:membrane"/>
    <property type="evidence" value="ECO:0007669"/>
    <property type="project" value="TreeGrafter"/>
</dbReference>
<sequence length="440" mass="49125">MPGDDIPVENAETAPAEKEPDNSSKLRTLMGLLRRFVGVADLASVRFSLPAHLLEPTPNLEYWTYLDRPETFIAIGDSNEPLERMLAALRFWFTKDLKYVKGKPVKPYNSTLGEFFRCNWEVDELVPPVLQAAAPSRGCSIASTNSTRKPEKPIRVSFLTEQTSHHPPVSAFYIECPEKGIVANGYDQISAKFTGTSVKVMPGDHNYGIFITLKNHGDEQYQLTHPAAHLGGLLRGTLTISVADTCYITCAKTKIKTILQYLEEGWLGRTQNKVEGVIFKYDPDNDDKTRVKDVSEKDVLGRIEGSWTDKVYFTLGTQSFAKSSEKHLLTDLAPLFPAPKSVPPLPSQLSNESRRFWSSVTSALLNKQYALATKHKHEIEDRQRAKAAERKESGREWTPRFFTGAVTPVGRPELTGEGKRAVEGLVRGEWGLEESEELGA</sequence>
<dbReference type="InterPro" id="IPR037239">
    <property type="entry name" value="OSBP_sf"/>
</dbReference>
<feature type="compositionally biased region" description="Basic and acidic residues" evidence="3">
    <location>
        <begin position="377"/>
        <end position="395"/>
    </location>
</feature>
<dbReference type="Gene3D" id="2.40.160.120">
    <property type="match status" value="1"/>
</dbReference>
<reference evidence="4 6" key="1">
    <citation type="submission" date="2020-01" db="EMBL/GenBank/DDBJ databases">
        <authorList>
            <consortium name="DOE Joint Genome Institute"/>
            <person name="Haridas S."/>
            <person name="Albert R."/>
            <person name="Binder M."/>
            <person name="Bloem J."/>
            <person name="Labutti K."/>
            <person name="Salamov A."/>
            <person name="Andreopoulos B."/>
            <person name="Baker S.E."/>
            <person name="Barry K."/>
            <person name="Bills G."/>
            <person name="Bluhm B.H."/>
            <person name="Cannon C."/>
            <person name="Castanera R."/>
            <person name="Culley D.E."/>
            <person name="Daum C."/>
            <person name="Ezra D."/>
            <person name="Gonzalez J.B."/>
            <person name="Henrissat B."/>
            <person name="Kuo A."/>
            <person name="Liang C."/>
            <person name="Lipzen A."/>
            <person name="Lutzoni F."/>
            <person name="Magnuson J."/>
            <person name="Mondo S."/>
            <person name="Nolan M."/>
            <person name="Ohm R."/>
            <person name="Pangilinan J."/>
            <person name="Park H.-J."/>
            <person name="Ramirez L."/>
            <person name="Alfaro M."/>
            <person name="Sun H."/>
            <person name="Tritt A."/>
            <person name="Yoshinaga Y."/>
            <person name="Zwiers L.-H."/>
            <person name="Turgeon B.G."/>
            <person name="Goodwin S.B."/>
            <person name="Spatafora J.W."/>
            <person name="Crous P.W."/>
            <person name="Grigoriev I.V."/>
        </authorList>
    </citation>
    <scope>NUCLEOTIDE SEQUENCE</scope>
    <source>
        <strain evidence="4 6">CBS 781.70</strain>
    </source>
</reference>
<dbReference type="InterPro" id="IPR018494">
    <property type="entry name" value="Oxysterol-bd_CS"/>
</dbReference>
<feature type="region of interest" description="Disordered" evidence="3">
    <location>
        <begin position="1"/>
        <end position="22"/>
    </location>
</feature>
<keyword evidence="5" id="KW-1185">Reference proteome</keyword>
<reference evidence="6" key="2">
    <citation type="submission" date="2020-04" db="EMBL/GenBank/DDBJ databases">
        <authorList>
            <consortium name="NCBI Genome Project"/>
        </authorList>
    </citation>
    <scope>NUCLEOTIDE SEQUENCE</scope>
    <source>
        <strain evidence="6">CBS 781.70</strain>
    </source>
</reference>
<evidence type="ECO:0008006" key="7">
    <source>
        <dbReference type="Google" id="ProtNLM"/>
    </source>
</evidence>
<evidence type="ECO:0000313" key="4">
    <source>
        <dbReference type="EMBL" id="KAF1810594.1"/>
    </source>
</evidence>
<dbReference type="AlphaFoldDB" id="A0A6G1FXT2"/>
<comment type="similarity">
    <text evidence="1 2">Belongs to the OSBP family.</text>
</comment>
<dbReference type="GO" id="GO:0005829">
    <property type="term" value="C:cytosol"/>
    <property type="evidence" value="ECO:0007669"/>
    <property type="project" value="TreeGrafter"/>
</dbReference>
<dbReference type="Proteomes" id="UP000504638">
    <property type="component" value="Unplaced"/>
</dbReference>
<accession>A0A6G1FXT2</accession>
<dbReference type="InterPro" id="IPR000648">
    <property type="entry name" value="Oxysterol-bd"/>
</dbReference>
<reference evidence="6" key="3">
    <citation type="submission" date="2025-04" db="UniProtKB">
        <authorList>
            <consortium name="RefSeq"/>
        </authorList>
    </citation>
    <scope>IDENTIFICATION</scope>
    <source>
        <strain evidence="6">CBS 781.70</strain>
    </source>
</reference>
<dbReference type="SUPFAM" id="SSF144000">
    <property type="entry name" value="Oxysterol-binding protein-like"/>
    <property type="match status" value="1"/>
</dbReference>
<organism evidence="4">
    <name type="scientific">Eremomyces bilateralis CBS 781.70</name>
    <dbReference type="NCBI Taxonomy" id="1392243"/>
    <lineage>
        <taxon>Eukaryota</taxon>
        <taxon>Fungi</taxon>
        <taxon>Dikarya</taxon>
        <taxon>Ascomycota</taxon>
        <taxon>Pezizomycotina</taxon>
        <taxon>Dothideomycetes</taxon>
        <taxon>Dothideomycetes incertae sedis</taxon>
        <taxon>Eremomycetales</taxon>
        <taxon>Eremomycetaceae</taxon>
        <taxon>Eremomyces</taxon>
    </lineage>
</organism>
<dbReference type="PROSITE" id="PS01013">
    <property type="entry name" value="OSBP"/>
    <property type="match status" value="1"/>
</dbReference>
<dbReference type="RefSeq" id="XP_033532225.1">
    <property type="nucleotide sequence ID" value="XM_033676590.1"/>
</dbReference>
<evidence type="ECO:0000256" key="1">
    <source>
        <dbReference type="ARBA" id="ARBA00008842"/>
    </source>
</evidence>
<protein>
    <recommendedName>
        <fullName evidence="7">Oxysterol-binding protein-like protein</fullName>
    </recommendedName>
</protein>
<dbReference type="OrthoDB" id="48057at2759"/>
<evidence type="ECO:0000313" key="6">
    <source>
        <dbReference type="RefSeq" id="XP_033532225.1"/>
    </source>
</evidence>
<dbReference type="EMBL" id="ML975165">
    <property type="protein sequence ID" value="KAF1810594.1"/>
    <property type="molecule type" value="Genomic_DNA"/>
</dbReference>
<dbReference type="GeneID" id="54417160"/>
<feature type="region of interest" description="Disordered" evidence="3">
    <location>
        <begin position="376"/>
        <end position="395"/>
    </location>
</feature>